<dbReference type="InterPro" id="IPR056279">
    <property type="entry name" value="Aip3p_Bud6_N"/>
</dbReference>
<dbReference type="OrthoDB" id="783096at2759"/>
<feature type="compositionally biased region" description="Low complexity" evidence="2">
    <location>
        <begin position="422"/>
        <end position="438"/>
    </location>
</feature>
<organism evidence="4 5">
    <name type="scientific">Neonectria ditissima</name>
    <dbReference type="NCBI Taxonomy" id="78410"/>
    <lineage>
        <taxon>Eukaryota</taxon>
        <taxon>Fungi</taxon>
        <taxon>Dikarya</taxon>
        <taxon>Ascomycota</taxon>
        <taxon>Pezizomycotina</taxon>
        <taxon>Sordariomycetes</taxon>
        <taxon>Hypocreomycetidae</taxon>
        <taxon>Hypocreales</taxon>
        <taxon>Nectriaceae</taxon>
        <taxon>Neonectria</taxon>
    </lineage>
</organism>
<evidence type="ECO:0000313" key="5">
    <source>
        <dbReference type="Proteomes" id="UP000050424"/>
    </source>
</evidence>
<accession>A0A0P7BW06</accession>
<feature type="region of interest" description="Disordered" evidence="2">
    <location>
        <begin position="1088"/>
        <end position="1151"/>
    </location>
</feature>
<dbReference type="Gene3D" id="1.20.58.1540">
    <property type="entry name" value="Actin interacting protein 3, C-terminal domain"/>
    <property type="match status" value="1"/>
</dbReference>
<dbReference type="GO" id="GO:0030010">
    <property type="term" value="P:establishment of cell polarity"/>
    <property type="evidence" value="ECO:0007669"/>
    <property type="project" value="TreeGrafter"/>
</dbReference>
<feature type="compositionally biased region" description="Pro residues" evidence="2">
    <location>
        <begin position="464"/>
        <end position="473"/>
    </location>
</feature>
<keyword evidence="5" id="KW-1185">Reference proteome</keyword>
<feature type="compositionally biased region" description="Polar residues" evidence="2">
    <location>
        <begin position="450"/>
        <end position="460"/>
    </location>
</feature>
<dbReference type="InterPro" id="IPR005613">
    <property type="entry name" value="AIP3_C"/>
</dbReference>
<proteinExistence type="predicted"/>
<comment type="caution">
    <text evidence="4">The sequence shown here is derived from an EMBL/GenBank/DDBJ whole genome shotgun (WGS) entry which is preliminary data.</text>
</comment>
<dbReference type="PANTHER" id="PTHR22741:SF10">
    <property type="entry name" value="COILED-COIL DOMAIN-CONTAINING PROTEIN CG32809"/>
    <property type="match status" value="1"/>
</dbReference>
<dbReference type="InterPro" id="IPR051825">
    <property type="entry name" value="SRCIN1"/>
</dbReference>
<gene>
    <name evidence="4" type="ORF">AK830_g805</name>
</gene>
<name>A0A0P7BW06_9HYPO</name>
<dbReference type="PANTHER" id="PTHR22741">
    <property type="entry name" value="P140CAP/SNIP-RELATED"/>
    <property type="match status" value="1"/>
</dbReference>
<feature type="region of interest" description="Disordered" evidence="2">
    <location>
        <begin position="790"/>
        <end position="810"/>
    </location>
</feature>
<dbReference type="InterPro" id="IPR022782">
    <property type="entry name" value="AIP3-like_C"/>
</dbReference>
<dbReference type="GO" id="GO:0051286">
    <property type="term" value="C:cell tip"/>
    <property type="evidence" value="ECO:0007669"/>
    <property type="project" value="TreeGrafter"/>
</dbReference>
<evidence type="ECO:0000259" key="3">
    <source>
        <dbReference type="SMART" id="SM00806"/>
    </source>
</evidence>
<sequence>MAPEDHRTNTVLKPSSLSQPANQRQPWKPVNQSSIHRHLHHQSPRSQTTIAAALDKIASLSHINIIAVAVAAAHYPTKPLSPLPPPPVSPTPFLSPSLRPPVARCCRSLDDACHPATASPESPSLSAALSFSPTRLLAFSHPDPTHISKRIASKRRTERYAMQSSSSQRSYAHRRSPGAEPGPPPNVPVRSISPAVGVQPRSSTASTRSMQSAGSRRMNREGSGSGSNMPLSQIEKSVTHLLVATKQLLETLTQWSRGQATDAQVSDVYVRLGYEFNMACRAFTAINVDTSDLGNVPDLLRHILEATLSQEASSESLERYLPRIRDIIINLLHGLKRKQQRLRQKQARDRDGNAVPDRATSVSTVGSGNSGLTNMLEEGLENGFHAEPQPAEPTEPTPQTTPAINQSPSRRFNALRDRSRGSVNSEQSSLSSNTMQSMPVVPPYPEADNTMPSAPTTELNIDSFPPPPPPPPDTKSSALAALQKGGDLERRASRRYSQYQISKHLGGANGVPILPPQTTPVPNRGRKEARESLRAVQVRETLRHNRNTSNQSLRTAAVEASPVRIPSSVSEEPVAAELPATEDSPSVQTPEEKYAASATLNGPPMDPVFMDDDPPKDNEAKLAHAKLNQDNPPTPPPKHNDASYFQDSPPPTPTKDLTLFLQYKSKVKKFVLPEGRDELSIGRLQLAFIEKFSWNTQQNGADLPEIYIQDPVSGVRHELEDLTDIKDRTVLVLNVEALDEVKRHIDDGMASLTQIVRDVKQTVEDQGAAIQRVSDRQQESANEMTRMTLAPASAPASDGPKALTAPGRKLNSGHIGELQSLRRDLAVIRQTYSKFQAEIQDSMSTIRSKAANVKVATINAATPDIEGDAGYSYVTNGRKQLNSDSDRLVGKVDDLQDLIEDLRKDVVLRGVRPLPRQLESVAKDVTMLTNELKKMEEYMGQEKPIWTKIWEKELEDVCQGRDEVRLMEDLLVDLRDDLEKASETFTLVEQATKEQMKDNGTGASAGNARQFSKGLNKIGNSLDQNAAKEGVLGEVRALQPNHEDRLEAIERAEKLRQKELETRAGNPIFREIVNVVAEGKLKKSGGFEEVERARKAKDDRIRREVWERQNGIVPDDPVGEDEVAPAEANGDPGSPPPQADGEAEADPVNGA</sequence>
<feature type="region of interest" description="Disordered" evidence="2">
    <location>
        <begin position="340"/>
        <end position="479"/>
    </location>
</feature>
<dbReference type="Pfam" id="PF03915">
    <property type="entry name" value="AIP3"/>
    <property type="match status" value="1"/>
</dbReference>
<evidence type="ECO:0000313" key="4">
    <source>
        <dbReference type="EMBL" id="KPM45717.1"/>
    </source>
</evidence>
<dbReference type="Pfam" id="PF23153">
    <property type="entry name" value="Aip3p_Bud6_N"/>
    <property type="match status" value="1"/>
</dbReference>
<reference evidence="4 5" key="1">
    <citation type="submission" date="2015-09" db="EMBL/GenBank/DDBJ databases">
        <title>Draft genome of a European isolate of the apple canker pathogen Neonectria ditissima.</title>
        <authorList>
            <person name="Gomez-Cortecero A."/>
            <person name="Harrison R.J."/>
            <person name="Armitage A.D."/>
        </authorList>
    </citation>
    <scope>NUCLEOTIDE SEQUENCE [LARGE SCALE GENOMIC DNA]</scope>
    <source>
        <strain evidence="4 5">R09/05</strain>
    </source>
</reference>
<keyword evidence="1" id="KW-0175">Coiled coil</keyword>
<feature type="compositionally biased region" description="Low complexity" evidence="2">
    <location>
        <begin position="360"/>
        <end position="374"/>
    </location>
</feature>
<protein>
    <recommendedName>
        <fullName evidence="3">Actin interacting protein 3 C-terminal domain-containing protein</fullName>
    </recommendedName>
</protein>
<feature type="compositionally biased region" description="Basic residues" evidence="2">
    <location>
        <begin position="147"/>
        <end position="157"/>
    </location>
</feature>
<feature type="region of interest" description="Disordered" evidence="2">
    <location>
        <begin position="138"/>
        <end position="231"/>
    </location>
</feature>
<dbReference type="EMBL" id="LKCW01000005">
    <property type="protein sequence ID" value="KPM45717.1"/>
    <property type="molecule type" value="Genomic_DNA"/>
</dbReference>
<feature type="compositionally biased region" description="Basic and acidic residues" evidence="2">
    <location>
        <begin position="1088"/>
        <end position="1107"/>
    </location>
</feature>
<dbReference type="GO" id="GO:0005519">
    <property type="term" value="F:cytoskeletal regulatory protein binding"/>
    <property type="evidence" value="ECO:0007669"/>
    <property type="project" value="InterPro"/>
</dbReference>
<feature type="compositionally biased region" description="Polar residues" evidence="2">
    <location>
        <begin position="200"/>
        <end position="214"/>
    </location>
</feature>
<feature type="region of interest" description="Disordered" evidence="2">
    <location>
        <begin position="507"/>
        <end position="651"/>
    </location>
</feature>
<feature type="region of interest" description="Disordered" evidence="2">
    <location>
        <begin position="1"/>
        <end position="47"/>
    </location>
</feature>
<feature type="compositionally biased region" description="Basic and acidic residues" evidence="2">
    <location>
        <begin position="613"/>
        <end position="622"/>
    </location>
</feature>
<dbReference type="AlphaFoldDB" id="A0A0P7BW06"/>
<evidence type="ECO:0000256" key="2">
    <source>
        <dbReference type="SAM" id="MobiDB-lite"/>
    </source>
</evidence>
<dbReference type="STRING" id="78410.A0A0P7BW06"/>
<dbReference type="GO" id="GO:0005737">
    <property type="term" value="C:cytoplasm"/>
    <property type="evidence" value="ECO:0007669"/>
    <property type="project" value="TreeGrafter"/>
</dbReference>
<dbReference type="SMART" id="SM00806">
    <property type="entry name" value="AIP3"/>
    <property type="match status" value="1"/>
</dbReference>
<evidence type="ECO:0000256" key="1">
    <source>
        <dbReference type="ARBA" id="ARBA00023054"/>
    </source>
</evidence>
<feature type="domain" description="Actin interacting protein 3 C-terminal" evidence="3">
    <location>
        <begin position="660"/>
        <end position="1099"/>
    </location>
</feature>
<dbReference type="Proteomes" id="UP000050424">
    <property type="component" value="Unassembled WGS sequence"/>
</dbReference>
<feature type="compositionally biased region" description="Polar residues" evidence="2">
    <location>
        <begin position="9"/>
        <end position="34"/>
    </location>
</feature>